<evidence type="ECO:0000313" key="2">
    <source>
        <dbReference type="Proteomes" id="UP000215914"/>
    </source>
</evidence>
<comment type="caution">
    <text evidence="1">The sequence shown here is derived from an EMBL/GenBank/DDBJ whole genome shotgun (WGS) entry which is preliminary data.</text>
</comment>
<dbReference type="AlphaFoldDB" id="A0A9K3NBT0"/>
<reference evidence="1" key="2">
    <citation type="submission" date="2020-06" db="EMBL/GenBank/DDBJ databases">
        <title>Helianthus annuus Genome sequencing and assembly Release 2.</title>
        <authorList>
            <person name="Gouzy J."/>
            <person name="Langlade N."/>
            <person name="Munos S."/>
        </authorList>
    </citation>
    <scope>NUCLEOTIDE SEQUENCE</scope>
    <source>
        <tissue evidence="1">Leaves</tissue>
    </source>
</reference>
<accession>A0A9K3NBT0</accession>
<dbReference type="EMBL" id="MNCJ02000323">
    <property type="protein sequence ID" value="KAF5794494.1"/>
    <property type="molecule type" value="Genomic_DNA"/>
</dbReference>
<name>A0A9K3NBT0_HELAN</name>
<reference evidence="1" key="1">
    <citation type="journal article" date="2017" name="Nature">
        <title>The sunflower genome provides insights into oil metabolism, flowering and Asterid evolution.</title>
        <authorList>
            <person name="Badouin H."/>
            <person name="Gouzy J."/>
            <person name="Grassa C.J."/>
            <person name="Murat F."/>
            <person name="Staton S.E."/>
            <person name="Cottret L."/>
            <person name="Lelandais-Briere C."/>
            <person name="Owens G.L."/>
            <person name="Carrere S."/>
            <person name="Mayjonade B."/>
            <person name="Legrand L."/>
            <person name="Gill N."/>
            <person name="Kane N.C."/>
            <person name="Bowers J.E."/>
            <person name="Hubner S."/>
            <person name="Bellec A."/>
            <person name="Berard A."/>
            <person name="Berges H."/>
            <person name="Blanchet N."/>
            <person name="Boniface M.C."/>
            <person name="Brunel D."/>
            <person name="Catrice O."/>
            <person name="Chaidir N."/>
            <person name="Claudel C."/>
            <person name="Donnadieu C."/>
            <person name="Faraut T."/>
            <person name="Fievet G."/>
            <person name="Helmstetter N."/>
            <person name="King M."/>
            <person name="Knapp S.J."/>
            <person name="Lai Z."/>
            <person name="Le Paslier M.C."/>
            <person name="Lippi Y."/>
            <person name="Lorenzon L."/>
            <person name="Mandel J.R."/>
            <person name="Marage G."/>
            <person name="Marchand G."/>
            <person name="Marquand E."/>
            <person name="Bret-Mestries E."/>
            <person name="Morien E."/>
            <person name="Nambeesan S."/>
            <person name="Nguyen T."/>
            <person name="Pegot-Espagnet P."/>
            <person name="Pouilly N."/>
            <person name="Raftis F."/>
            <person name="Sallet E."/>
            <person name="Schiex T."/>
            <person name="Thomas J."/>
            <person name="Vandecasteele C."/>
            <person name="Vares D."/>
            <person name="Vear F."/>
            <person name="Vautrin S."/>
            <person name="Crespi M."/>
            <person name="Mangin B."/>
            <person name="Burke J.M."/>
            <person name="Salse J."/>
            <person name="Munos S."/>
            <person name="Vincourt P."/>
            <person name="Rieseberg L.H."/>
            <person name="Langlade N.B."/>
        </authorList>
    </citation>
    <scope>NUCLEOTIDE SEQUENCE</scope>
    <source>
        <tissue evidence="1">Leaves</tissue>
    </source>
</reference>
<dbReference type="Gramene" id="mRNA:HanXRQr2_Chr08g0328691">
    <property type="protein sequence ID" value="CDS:HanXRQr2_Chr08g0328691.1"/>
    <property type="gene ID" value="HanXRQr2_Chr08g0328691"/>
</dbReference>
<protein>
    <submittedName>
        <fullName evidence="1">Uncharacterized protein</fullName>
    </submittedName>
</protein>
<dbReference type="Proteomes" id="UP000215914">
    <property type="component" value="Unassembled WGS sequence"/>
</dbReference>
<keyword evidence="2" id="KW-1185">Reference proteome</keyword>
<proteinExistence type="predicted"/>
<gene>
    <name evidence="1" type="ORF">HanXRQr2_Chr08g0328691</name>
</gene>
<evidence type="ECO:0000313" key="1">
    <source>
        <dbReference type="EMBL" id="KAF5794494.1"/>
    </source>
</evidence>
<organism evidence="1 2">
    <name type="scientific">Helianthus annuus</name>
    <name type="common">Common sunflower</name>
    <dbReference type="NCBI Taxonomy" id="4232"/>
    <lineage>
        <taxon>Eukaryota</taxon>
        <taxon>Viridiplantae</taxon>
        <taxon>Streptophyta</taxon>
        <taxon>Embryophyta</taxon>
        <taxon>Tracheophyta</taxon>
        <taxon>Spermatophyta</taxon>
        <taxon>Magnoliopsida</taxon>
        <taxon>eudicotyledons</taxon>
        <taxon>Gunneridae</taxon>
        <taxon>Pentapetalae</taxon>
        <taxon>asterids</taxon>
        <taxon>campanulids</taxon>
        <taxon>Asterales</taxon>
        <taxon>Asteraceae</taxon>
        <taxon>Asteroideae</taxon>
        <taxon>Heliantheae alliance</taxon>
        <taxon>Heliantheae</taxon>
        <taxon>Helianthus</taxon>
    </lineage>
</organism>
<sequence length="60" mass="7133">MLIREWNEQCKFLVALDDWTTYDDNPRVSYHHESLSKPLYTNLSHLIKSLGQATCNYPLY</sequence>